<organism evidence="2 3">
    <name type="scientific">Micromonas pusilla virus SP1</name>
    <name type="common">MpV-SP1</name>
    <dbReference type="NCBI Taxonomy" id="373996"/>
    <lineage>
        <taxon>Viruses</taxon>
        <taxon>Varidnaviria</taxon>
        <taxon>Bamfordvirae</taxon>
        <taxon>Nucleocytoviricota</taxon>
        <taxon>Megaviricetes</taxon>
        <taxon>Algavirales</taxon>
        <taxon>Phycodnaviridae</taxon>
        <taxon>Prasinovirus</taxon>
        <taxon>Prasinovirus micromonas</taxon>
    </lineage>
</organism>
<protein>
    <recommendedName>
        <fullName evidence="4">GxxExxY protein</fullName>
    </recommendedName>
</protein>
<evidence type="ECO:0000256" key="1">
    <source>
        <dbReference type="SAM" id="MobiDB-lite"/>
    </source>
</evidence>
<accession>G9E611</accession>
<dbReference type="InterPro" id="IPR026350">
    <property type="entry name" value="GxxExxY"/>
</dbReference>
<name>G9E611_MPSP1</name>
<evidence type="ECO:0000313" key="3">
    <source>
        <dbReference type="Proteomes" id="UP000232710"/>
    </source>
</evidence>
<dbReference type="EMBL" id="JF974320">
    <property type="protein sequence ID" value="AET84838.1"/>
    <property type="molecule type" value="Genomic_DNA"/>
</dbReference>
<organismHost>
    <name type="scientific">Micromonas pusilla</name>
    <name type="common">Picoplanktonic green alga</name>
    <name type="synonym">Chromulina pusilla</name>
    <dbReference type="NCBI Taxonomy" id="38833"/>
</organismHost>
<dbReference type="Pfam" id="PF13366">
    <property type="entry name" value="PDDEXK_3"/>
    <property type="match status" value="1"/>
</dbReference>
<gene>
    <name evidence="2" type="ORF">MPXG_00040</name>
</gene>
<keyword evidence="3" id="KW-1185">Reference proteome</keyword>
<feature type="region of interest" description="Disordered" evidence="1">
    <location>
        <begin position="137"/>
        <end position="156"/>
    </location>
</feature>
<sequence>MNIEDFAREIYSDLGPGYSERVYHNAMEVLLRERGIPYESERVVLIKFKGHVIGNLRIDMIIDNTTILEFKIIKSLNEAAECQAKNYLHLTGLKTAYLVNYPPCRDREVEVRKIEVTPLGAEPAPDSGRTVEILGTEPLGSLEFHEGVPAPDQEES</sequence>
<proteinExistence type="predicted"/>
<dbReference type="NCBIfam" id="TIGR04256">
    <property type="entry name" value="GxxExxY"/>
    <property type="match status" value="1"/>
</dbReference>
<evidence type="ECO:0000313" key="2">
    <source>
        <dbReference type="EMBL" id="AET84838.1"/>
    </source>
</evidence>
<dbReference type="Proteomes" id="UP000232710">
    <property type="component" value="Segment"/>
</dbReference>
<reference evidence="2 3" key="1">
    <citation type="submission" date="2010-12" db="EMBL/GenBank/DDBJ databases">
        <title>The Genome Sequence of Micromonas pusilla virus SP1.</title>
        <authorList>
            <consortium name="The Broad Institute Genome Sequencing Platform"/>
            <person name="Henn M.R."/>
            <person name="Suttle C."/>
            <person name="Winget D."/>
            <person name="Chan A."/>
            <person name="Levin J."/>
            <person name="Malboeuf C."/>
            <person name="Casali M."/>
            <person name="Russ C."/>
            <person name="Lennon N."/>
            <person name="Chapman S.B."/>
            <person name="Erlich R."/>
            <person name="Young S.K."/>
            <person name="Yandava C."/>
            <person name="Zeng Q."/>
            <person name="Alvarado L."/>
            <person name="Anderson S."/>
            <person name="Berlin A."/>
            <person name="Chen Z."/>
            <person name="Freedman E."/>
            <person name="Gellesch M."/>
            <person name="Goldberg J."/>
            <person name="Green L."/>
            <person name="Griggs A."/>
            <person name="Gujja S."/>
            <person name="Heilman E.R."/>
            <person name="Heiman D."/>
            <person name="Hollinger A."/>
            <person name="Howarth C."/>
            <person name="Larson L."/>
            <person name="Mehta T."/>
            <person name="Pearson M."/>
            <person name="Roberts A."/>
            <person name="Ryan E."/>
            <person name="Saif S."/>
            <person name="Shea T."/>
            <person name="Shenoy N."/>
            <person name="Sisk P."/>
            <person name="Stolte C."/>
            <person name="Sykes S."/>
            <person name="White J."/>
            <person name="Haas B."/>
            <person name="Nusbaum C."/>
            <person name="Birren B."/>
        </authorList>
    </citation>
    <scope>NUCLEOTIDE SEQUENCE [LARGE SCALE GENOMIC DNA]</scope>
    <source>
        <strain evidence="2 3">SP1</strain>
    </source>
</reference>
<evidence type="ECO:0008006" key="4">
    <source>
        <dbReference type="Google" id="ProtNLM"/>
    </source>
</evidence>